<dbReference type="Proteomes" id="UP000256862">
    <property type="component" value="Plasmid CO2235_mp"/>
</dbReference>
<comment type="caution">
    <text evidence="2">The sequence shown here is derived from an EMBL/GenBank/DDBJ whole genome shotgun (WGS) entry which is preliminary data.</text>
</comment>
<sequence length="136" mass="14720">MPSFDSRMESIPLTRSTSDRSSRNASPGQCSHAGSGSQLSCSGHKQINFLLSVNVRGIAPSAGTQEPCRRNLVSTVNDVHPSGESSHLREAPPPGGAFDECGRHRPAQSQIGSNELCIFMFQKINEMAECQCRFVE</sequence>
<dbReference type="AlphaFoldDB" id="A0A375GPQ1"/>
<name>A0A375GPQ1_9BURK</name>
<evidence type="ECO:0000313" key="2">
    <source>
        <dbReference type="EMBL" id="SPC24435.1"/>
    </source>
</evidence>
<feature type="region of interest" description="Disordered" evidence="1">
    <location>
        <begin position="61"/>
        <end position="106"/>
    </location>
</feature>
<reference evidence="2" key="1">
    <citation type="submission" date="2018-01" db="EMBL/GenBank/DDBJ databases">
        <authorList>
            <person name="Clerissi C."/>
        </authorList>
    </citation>
    <scope>NUCLEOTIDE SEQUENCE</scope>
    <source>
        <strain evidence="2">Cupriavidus oxalaticus LMG 2235</strain>
    </source>
</reference>
<gene>
    <name evidence="2" type="ORF">CO2235_MP80315</name>
</gene>
<feature type="region of interest" description="Disordered" evidence="1">
    <location>
        <begin position="1"/>
        <end position="39"/>
    </location>
</feature>
<proteinExistence type="predicted"/>
<accession>A0A375GPQ1</accession>
<feature type="compositionally biased region" description="Polar residues" evidence="1">
    <location>
        <begin position="23"/>
        <end position="39"/>
    </location>
</feature>
<organism evidence="2">
    <name type="scientific">Cupriavidus oxalaticus</name>
    <dbReference type="NCBI Taxonomy" id="96344"/>
    <lineage>
        <taxon>Bacteria</taxon>
        <taxon>Pseudomonadati</taxon>
        <taxon>Pseudomonadota</taxon>
        <taxon>Betaproteobacteria</taxon>
        <taxon>Burkholderiales</taxon>
        <taxon>Burkholderiaceae</taxon>
        <taxon>Cupriavidus</taxon>
    </lineage>
</organism>
<dbReference type="EMBL" id="OGUS01000143">
    <property type="protein sequence ID" value="SPC24435.1"/>
    <property type="molecule type" value="Genomic_DNA"/>
</dbReference>
<protein>
    <submittedName>
        <fullName evidence="2">Uncharacterized protein</fullName>
    </submittedName>
</protein>
<evidence type="ECO:0000256" key="1">
    <source>
        <dbReference type="SAM" id="MobiDB-lite"/>
    </source>
</evidence>